<reference evidence="1 3" key="1">
    <citation type="submission" date="2014-09" db="EMBL/GenBank/DDBJ databases">
        <title>Xanthomonadaceae 3.5X direct submission.</title>
        <authorList>
            <person name="Fang T."/>
            <person name="Wang H."/>
        </authorList>
    </citation>
    <scope>NUCLEOTIDE SEQUENCE [LARGE SCALE GENOMIC DNA]</scope>
    <source>
        <strain evidence="1 3">3.5X</strain>
    </source>
</reference>
<evidence type="ECO:0000313" key="1">
    <source>
        <dbReference type="EMBL" id="KGI78967.1"/>
    </source>
</evidence>
<comment type="caution">
    <text evidence="1">The sequence shown here is derived from an EMBL/GenBank/DDBJ whole genome shotgun (WGS) entry which is preliminary data.</text>
</comment>
<keyword evidence="2" id="KW-0808">Transferase</keyword>
<dbReference type="RefSeq" id="WP_043099232.1">
    <property type="nucleotide sequence ID" value="NZ_JACHET010000001.1"/>
</dbReference>
<dbReference type="HOGENOM" id="CLU_058005_2_0_6"/>
<dbReference type="Gene3D" id="3.30.420.300">
    <property type="entry name" value="2-keto-3-deoxy-galactonokinase, substrate binding domain"/>
    <property type="match status" value="1"/>
</dbReference>
<dbReference type="STRING" id="1543381.LF63_0101850"/>
<dbReference type="Gene3D" id="3.30.420.310">
    <property type="entry name" value="2-keto-3-deoxy-galactonokinase, C-terminal domain"/>
    <property type="match status" value="1"/>
</dbReference>
<dbReference type="GO" id="GO:0008671">
    <property type="term" value="F:2-dehydro-3-deoxygalactonokinase activity"/>
    <property type="evidence" value="ECO:0007669"/>
    <property type="project" value="UniProtKB-EC"/>
</dbReference>
<dbReference type="EMBL" id="JROI01000005">
    <property type="protein sequence ID" value="KGI78967.1"/>
    <property type="molecule type" value="Genomic_DNA"/>
</dbReference>
<keyword evidence="3" id="KW-1185">Reference proteome</keyword>
<dbReference type="AlphaFoldDB" id="A0A099CZE9"/>
<dbReference type="EC" id="2.7.1.58" evidence="2"/>
<dbReference type="Proteomes" id="UP000029708">
    <property type="component" value="Unassembled WGS sequence"/>
</dbReference>
<dbReference type="Proteomes" id="UP000560000">
    <property type="component" value="Unassembled WGS sequence"/>
</dbReference>
<evidence type="ECO:0000313" key="4">
    <source>
        <dbReference type="Proteomes" id="UP000560000"/>
    </source>
</evidence>
<dbReference type="OrthoDB" id="256574at2"/>
<dbReference type="InterPro" id="IPR007729">
    <property type="entry name" value="DGOK"/>
</dbReference>
<gene>
    <name evidence="2" type="ORF">HNQ86_001862</name>
    <name evidence="1" type="ORF">LF63_0101850</name>
</gene>
<sequence>MAGLIGLDWGTSSLRAMRFEADGRLLETRQRPWGIRVLPEGGFAAALAHICEGWPTLPILASGMVGSRQGWSETGYVDTPAGPADLAAHCVTLDTHRDQRVRIVPGVRDAQGPDVMRGEEVQVFGALSAHPERRADTWLVLPGTHSKWVQVREGRIHRLHTLMTGELFALLRTHSILGAGVPDDAGADETCFLQGVETARASSASGAFSRLFAARANVLDGRMPAAGVPDFLSGLLIGEELRAAEAAGWTDSAPLLVGDPSLCERYRRAADVFGWRWSDTCTDAAARGLFLLAGLIGDAASVPPAQGAA</sequence>
<reference evidence="2 4" key="2">
    <citation type="submission" date="2020-08" db="EMBL/GenBank/DDBJ databases">
        <title>Genomic Encyclopedia of Type Strains, Phase IV (KMG-IV): sequencing the most valuable type-strain genomes for metagenomic binning, comparative biology and taxonomic classification.</title>
        <authorList>
            <person name="Goeker M."/>
        </authorList>
    </citation>
    <scope>NUCLEOTIDE SEQUENCE [LARGE SCALE GENOMIC DNA]</scope>
    <source>
        <strain evidence="2 4">DSM 107085</strain>
    </source>
</reference>
<evidence type="ECO:0000313" key="2">
    <source>
        <dbReference type="EMBL" id="MBB6184517.1"/>
    </source>
</evidence>
<dbReference type="Pfam" id="PF05035">
    <property type="entry name" value="DGOK"/>
    <property type="match status" value="1"/>
</dbReference>
<protein>
    <submittedName>
        <fullName evidence="2">2-dehydro-3-deoxygalactonokinase</fullName>
        <ecNumber evidence="2">2.7.1.58</ecNumber>
    </submittedName>
    <submittedName>
        <fullName evidence="1">2-keto-3-deoxy-galactonokinase</fullName>
    </submittedName>
</protein>
<name>A0A099CZE9_9GAMM</name>
<dbReference type="InterPro" id="IPR042257">
    <property type="entry name" value="DGOK_C"/>
</dbReference>
<dbReference type="GO" id="GO:0034194">
    <property type="term" value="P:D-galactonate catabolic process"/>
    <property type="evidence" value="ECO:0007669"/>
    <property type="project" value="InterPro"/>
</dbReference>
<accession>A0A099CZE9</accession>
<dbReference type="InterPro" id="IPR042258">
    <property type="entry name" value="DGOK_N"/>
</dbReference>
<proteinExistence type="predicted"/>
<dbReference type="CDD" id="cd24012">
    <property type="entry name" value="ASKHA_NBD_KDGal-kinase"/>
    <property type="match status" value="1"/>
</dbReference>
<keyword evidence="1" id="KW-0418">Kinase</keyword>
<dbReference type="EMBL" id="JACHET010000001">
    <property type="protein sequence ID" value="MBB6184517.1"/>
    <property type="molecule type" value="Genomic_DNA"/>
</dbReference>
<evidence type="ECO:0000313" key="3">
    <source>
        <dbReference type="Proteomes" id="UP000029708"/>
    </source>
</evidence>
<organism evidence="1 3">
    <name type="scientific">Oleiagrimonas soli</name>
    <dbReference type="NCBI Taxonomy" id="1543381"/>
    <lineage>
        <taxon>Bacteria</taxon>
        <taxon>Pseudomonadati</taxon>
        <taxon>Pseudomonadota</taxon>
        <taxon>Gammaproteobacteria</taxon>
        <taxon>Lysobacterales</taxon>
        <taxon>Rhodanobacteraceae</taxon>
        <taxon>Oleiagrimonas</taxon>
    </lineage>
</organism>